<sequence length="342" mass="37907">MSGQASTFTSDLAVVYLARHAEGKGPVTNFIESFERHPPGIAHDCVVVRKGFPPGESTLDKVLKRAFPHFISVSDDGFDINAYAKAAAQLPHTRVVFLNTFSEITSDNWLRKLRSAFADPAVGIAGATGSYESLLSSMKHVQKGWWLFQNEGIPKPAGLRRLFRAIRTRLPKQLATRVVATAISYFAVRSSRHDRTLDDKFEAYWANEIGPGGALARLNDMAPFPNPHIRTNAFMIERQVFLDVLPESIETKNDSYLFESGPGGLTQRILQRGLKIVVVGADGRVYGMEEWAESGTFRLGGQRNLLVKDNQTRAFQNMNAAGQRTFTRMTWGDDQGTISGTL</sequence>
<gene>
    <name evidence="1" type="ORF">HAP41_0000016485</name>
</gene>
<proteinExistence type="predicted"/>
<dbReference type="Proteomes" id="UP000551709">
    <property type="component" value="Chromosome"/>
</dbReference>
<reference evidence="1" key="2">
    <citation type="submission" date="2022-04" db="EMBL/GenBank/DDBJ databases">
        <authorList>
            <person name="Bromfield E.S.P."/>
            <person name="Cloutier S."/>
        </authorList>
    </citation>
    <scope>NUCLEOTIDE SEQUENCE</scope>
    <source>
        <strain evidence="1">1S5</strain>
    </source>
</reference>
<evidence type="ECO:0000313" key="1">
    <source>
        <dbReference type="EMBL" id="UPT90382.1"/>
    </source>
</evidence>
<evidence type="ECO:0000313" key="2">
    <source>
        <dbReference type="Proteomes" id="UP000551709"/>
    </source>
</evidence>
<accession>A0A8T5VBC9</accession>
<name>A0A8T5VBC9_9BRAD</name>
<reference evidence="1" key="1">
    <citation type="journal article" date="2017" name="Syst. Appl. Microbiol.">
        <title>Soybeans inoculated with root zone soils of Canadian native legumes harbour diverse and novel Bradyrhizobium spp. that possess agricultural potential.</title>
        <authorList>
            <person name="Bromfield E.S.P."/>
            <person name="Cloutier S."/>
            <person name="Tambong J.T."/>
            <person name="Tran Thi T.V."/>
        </authorList>
    </citation>
    <scope>NUCLEOTIDE SEQUENCE</scope>
    <source>
        <strain evidence="1">1S5</strain>
    </source>
</reference>
<dbReference type="RefSeq" id="WP_224580820.1">
    <property type="nucleotide sequence ID" value="NZ_CP096255.1"/>
</dbReference>
<dbReference type="EMBL" id="CP096255">
    <property type="protein sequence ID" value="UPT90382.1"/>
    <property type="molecule type" value="Genomic_DNA"/>
</dbReference>
<organism evidence="1 2">
    <name type="scientific">Bradyrhizobium barranii subsp. apii</name>
    <dbReference type="NCBI Taxonomy" id="2819348"/>
    <lineage>
        <taxon>Bacteria</taxon>
        <taxon>Pseudomonadati</taxon>
        <taxon>Pseudomonadota</taxon>
        <taxon>Alphaproteobacteria</taxon>
        <taxon>Hyphomicrobiales</taxon>
        <taxon>Nitrobacteraceae</taxon>
        <taxon>Bradyrhizobium</taxon>
        <taxon>Bradyrhizobium barranii</taxon>
    </lineage>
</organism>
<protein>
    <submittedName>
        <fullName evidence="1">Uncharacterized protein</fullName>
    </submittedName>
</protein>
<dbReference type="AlphaFoldDB" id="A0A8T5VBC9"/>